<evidence type="ECO:0000256" key="10">
    <source>
        <dbReference type="ARBA" id="ARBA00023125"/>
    </source>
</evidence>
<dbReference type="Pfam" id="PF17921">
    <property type="entry name" value="Integrase_H2C2"/>
    <property type="match status" value="1"/>
</dbReference>
<reference evidence="13 14" key="1">
    <citation type="submission" date="2014-09" db="EMBL/GenBank/DDBJ databases">
        <authorList>
            <person name="Magalhaes I.L.F."/>
            <person name="Oliveira U."/>
            <person name="Santos F.R."/>
            <person name="Vidigal T.H.D.A."/>
            <person name="Brescovit A.D."/>
            <person name="Santos A.J."/>
        </authorList>
    </citation>
    <scope>NUCLEOTIDE SEQUENCE [LARGE SCALE GENOMIC DNA]</scope>
</reference>
<proteinExistence type="predicted"/>
<evidence type="ECO:0000256" key="3">
    <source>
        <dbReference type="ARBA" id="ARBA00022750"/>
    </source>
</evidence>
<keyword evidence="2" id="KW-0479">Metal-binding</keyword>
<keyword evidence="10" id="KW-0238">DNA-binding</keyword>
<dbReference type="SUPFAM" id="SSF53098">
    <property type="entry name" value="Ribonuclease H-like"/>
    <property type="match status" value="1"/>
</dbReference>
<dbReference type="PROSITE" id="PS50994">
    <property type="entry name" value="INTEGRASE"/>
    <property type="match status" value="1"/>
</dbReference>
<keyword evidence="8" id="KW-0695">RNA-directed DNA polymerase</keyword>
<dbReference type="PANTHER" id="PTHR37984">
    <property type="entry name" value="PROTEIN CBG26694"/>
    <property type="match status" value="1"/>
</dbReference>
<keyword evidence="5" id="KW-0460">Magnesium</keyword>
<dbReference type="STRING" id="401625.A0A0P1BR38"/>
<evidence type="ECO:0000256" key="4">
    <source>
        <dbReference type="ARBA" id="ARBA00022801"/>
    </source>
</evidence>
<dbReference type="Gene3D" id="3.30.420.10">
    <property type="entry name" value="Ribonuclease H-like superfamily/Ribonuclease H"/>
    <property type="match status" value="1"/>
</dbReference>
<dbReference type="InterPro" id="IPR001584">
    <property type="entry name" value="Integrase_cat-core"/>
</dbReference>
<dbReference type="FunFam" id="3.30.420.10:FF:000032">
    <property type="entry name" value="Retrovirus-related Pol polyprotein from transposon 297-like Protein"/>
    <property type="match status" value="1"/>
</dbReference>
<dbReference type="GO" id="GO:0015074">
    <property type="term" value="P:DNA integration"/>
    <property type="evidence" value="ECO:0007669"/>
    <property type="project" value="UniProtKB-KW"/>
</dbReference>
<keyword evidence="1" id="KW-0645">Protease</keyword>
<dbReference type="GO" id="GO:0004190">
    <property type="term" value="F:aspartic-type endopeptidase activity"/>
    <property type="evidence" value="ECO:0007669"/>
    <property type="project" value="UniProtKB-KW"/>
</dbReference>
<evidence type="ECO:0000313" key="14">
    <source>
        <dbReference type="Proteomes" id="UP000054845"/>
    </source>
</evidence>
<accession>A0A0P1BR38</accession>
<dbReference type="GO" id="GO:0003723">
    <property type="term" value="F:RNA binding"/>
    <property type="evidence" value="ECO:0007669"/>
    <property type="project" value="UniProtKB-KW"/>
</dbReference>
<organism evidence="13 14">
    <name type="scientific">Ceraceosorus bombacis</name>
    <dbReference type="NCBI Taxonomy" id="401625"/>
    <lineage>
        <taxon>Eukaryota</taxon>
        <taxon>Fungi</taxon>
        <taxon>Dikarya</taxon>
        <taxon>Basidiomycota</taxon>
        <taxon>Ustilaginomycotina</taxon>
        <taxon>Exobasidiomycetes</taxon>
        <taxon>Ceraceosorales</taxon>
        <taxon>Ceraceosoraceae</taxon>
        <taxon>Ceraceosorus</taxon>
    </lineage>
</organism>
<keyword evidence="9" id="KW-0239">DNA-directed DNA polymerase</keyword>
<dbReference type="Gene3D" id="1.10.340.70">
    <property type="match status" value="1"/>
</dbReference>
<keyword evidence="11" id="KW-0233">DNA recombination</keyword>
<keyword evidence="7" id="KW-0229">DNA integration</keyword>
<dbReference type="PANTHER" id="PTHR37984:SF5">
    <property type="entry name" value="PROTEIN NYNRIN-LIKE"/>
    <property type="match status" value="1"/>
</dbReference>
<dbReference type="GO" id="GO:0006508">
    <property type="term" value="P:proteolysis"/>
    <property type="evidence" value="ECO:0007669"/>
    <property type="project" value="UniProtKB-KW"/>
</dbReference>
<evidence type="ECO:0000256" key="5">
    <source>
        <dbReference type="ARBA" id="ARBA00022842"/>
    </source>
</evidence>
<sequence>MKIVYCQGRVHSNVDPLSRAALPLPDNEPETNNISSAPLVEDELKFHNLVRKQIANCKATQSLIQALPTNSSPVPAHLTAFTIHNGLLLRIHPVTGGKTLVVPSGVIKGVDLRLQILQDFHDAPLSGHLGVSKTYQRIIHTYWWPSLWKDVKEYVISCASCQRNKASNQQLAGQLQPLAIPPHRWHTVSIDFTGPFPTDANGNNTLMVIVDKLTKRAHFVATKSTATAVDIAKLFFREVVRLHGMPSVIVSDRDTRFTSLFWTALCKGMGTKLAMSTAFHPQTDGQTECLNRVIKEMIRHYISYRQDNWSEHLNTLEYAYNDSVQASTGRTPFELDLGYHPASPLRPIGQANEQITPSSVEDFAQDLQASALAAADAIADAHIAQARNYNKKKSNKTFNVGDLVKLSSRHVHPNFDHRRKSRKLLPKYYGPYKILARITPNSYRLELPAPLQIHNVINIQHLAPFHAMPQRFAQRREKPPPPVKLMDRKNTSLRRYWINAVTEVHANIW</sequence>
<evidence type="ECO:0000256" key="6">
    <source>
        <dbReference type="ARBA" id="ARBA00022884"/>
    </source>
</evidence>
<evidence type="ECO:0000256" key="9">
    <source>
        <dbReference type="ARBA" id="ARBA00022932"/>
    </source>
</evidence>
<keyword evidence="3" id="KW-0064">Aspartyl protease</keyword>
<dbReference type="InterPro" id="IPR036397">
    <property type="entry name" value="RNaseH_sf"/>
</dbReference>
<protein>
    <submittedName>
        <fullName evidence="13">Dna rna polymerases superfamily protein</fullName>
    </submittedName>
</protein>
<evidence type="ECO:0000313" key="13">
    <source>
        <dbReference type="EMBL" id="CEH19115.1"/>
    </source>
</evidence>
<evidence type="ECO:0000256" key="7">
    <source>
        <dbReference type="ARBA" id="ARBA00022908"/>
    </source>
</evidence>
<keyword evidence="14" id="KW-1185">Reference proteome</keyword>
<feature type="domain" description="Integrase catalytic" evidence="12">
    <location>
        <begin position="178"/>
        <end position="340"/>
    </location>
</feature>
<keyword evidence="6" id="KW-0694">RNA-binding</keyword>
<dbReference type="Pfam" id="PF24626">
    <property type="entry name" value="SH3_Tf2-1"/>
    <property type="match status" value="1"/>
</dbReference>
<dbReference type="GO" id="GO:0046872">
    <property type="term" value="F:metal ion binding"/>
    <property type="evidence" value="ECO:0007669"/>
    <property type="project" value="UniProtKB-KW"/>
</dbReference>
<evidence type="ECO:0000259" key="12">
    <source>
        <dbReference type="PROSITE" id="PS50994"/>
    </source>
</evidence>
<dbReference type="InterPro" id="IPR056924">
    <property type="entry name" value="SH3_Tf2-1"/>
</dbReference>
<dbReference type="OrthoDB" id="2273864at2759"/>
<keyword evidence="9" id="KW-0548">Nucleotidyltransferase</keyword>
<dbReference type="GO" id="GO:0003677">
    <property type="term" value="F:DNA binding"/>
    <property type="evidence" value="ECO:0007669"/>
    <property type="project" value="UniProtKB-KW"/>
</dbReference>
<dbReference type="InterPro" id="IPR012337">
    <property type="entry name" value="RNaseH-like_sf"/>
</dbReference>
<evidence type="ECO:0000256" key="1">
    <source>
        <dbReference type="ARBA" id="ARBA00022670"/>
    </source>
</evidence>
<dbReference type="GO" id="GO:0006310">
    <property type="term" value="P:DNA recombination"/>
    <property type="evidence" value="ECO:0007669"/>
    <property type="project" value="UniProtKB-KW"/>
</dbReference>
<evidence type="ECO:0000256" key="11">
    <source>
        <dbReference type="ARBA" id="ARBA00023172"/>
    </source>
</evidence>
<dbReference type="AlphaFoldDB" id="A0A0P1BR38"/>
<dbReference type="FunFam" id="1.10.340.70:FF:000001">
    <property type="entry name" value="Retrovirus-related Pol polyprotein from transposon gypsy-like Protein"/>
    <property type="match status" value="1"/>
</dbReference>
<dbReference type="InterPro" id="IPR050951">
    <property type="entry name" value="Retrovirus_Pol_polyprotein"/>
</dbReference>
<name>A0A0P1BR38_9BASI</name>
<dbReference type="InterPro" id="IPR041588">
    <property type="entry name" value="Integrase_H2C2"/>
</dbReference>
<keyword evidence="9" id="KW-0808">Transferase</keyword>
<evidence type="ECO:0000256" key="8">
    <source>
        <dbReference type="ARBA" id="ARBA00022918"/>
    </source>
</evidence>
<keyword evidence="4" id="KW-0378">Hydrolase</keyword>
<evidence type="ECO:0000256" key="2">
    <source>
        <dbReference type="ARBA" id="ARBA00022723"/>
    </source>
</evidence>
<dbReference type="GO" id="GO:0005634">
    <property type="term" value="C:nucleus"/>
    <property type="evidence" value="ECO:0007669"/>
    <property type="project" value="UniProtKB-ARBA"/>
</dbReference>
<dbReference type="GO" id="GO:0003964">
    <property type="term" value="F:RNA-directed DNA polymerase activity"/>
    <property type="evidence" value="ECO:0007669"/>
    <property type="project" value="UniProtKB-KW"/>
</dbReference>
<dbReference type="GO" id="GO:0003887">
    <property type="term" value="F:DNA-directed DNA polymerase activity"/>
    <property type="evidence" value="ECO:0007669"/>
    <property type="project" value="UniProtKB-KW"/>
</dbReference>
<dbReference type="Proteomes" id="UP000054845">
    <property type="component" value="Unassembled WGS sequence"/>
</dbReference>
<dbReference type="EMBL" id="CCYA01000277">
    <property type="protein sequence ID" value="CEH19115.1"/>
    <property type="molecule type" value="Genomic_DNA"/>
</dbReference>